<dbReference type="InterPro" id="IPR000515">
    <property type="entry name" value="MetI-like"/>
</dbReference>
<dbReference type="RefSeq" id="WP_204905308.1">
    <property type="nucleotide sequence ID" value="NZ_JACJKS010000001.1"/>
</dbReference>
<comment type="caution">
    <text evidence="9">The sequence shown here is derived from an EMBL/GenBank/DDBJ whole genome shotgun (WGS) entry which is preliminary data.</text>
</comment>
<feature type="transmembrane region" description="Helical" evidence="7">
    <location>
        <begin position="253"/>
        <end position="271"/>
    </location>
</feature>
<feature type="transmembrane region" description="Helical" evidence="7">
    <location>
        <begin position="145"/>
        <end position="167"/>
    </location>
</feature>
<reference evidence="9" key="2">
    <citation type="journal article" date="2021" name="Sci. Rep.">
        <title>The distribution of antibiotic resistance genes in chicken gut microbiota commensals.</title>
        <authorList>
            <person name="Juricova H."/>
            <person name="Matiasovicova J."/>
            <person name="Kubasova T."/>
            <person name="Cejkova D."/>
            <person name="Rychlik I."/>
        </authorList>
    </citation>
    <scope>NUCLEOTIDE SEQUENCE</scope>
    <source>
        <strain evidence="9">An582</strain>
    </source>
</reference>
<comment type="subcellular location">
    <subcellularLocation>
        <location evidence="1 7">Cell membrane</location>
        <topology evidence="1 7">Multi-pass membrane protein</topology>
    </subcellularLocation>
</comment>
<feature type="transmembrane region" description="Helical" evidence="7">
    <location>
        <begin position="115"/>
        <end position="139"/>
    </location>
</feature>
<keyword evidence="3" id="KW-1003">Cell membrane</keyword>
<accession>A0A939BEN4</accession>
<dbReference type="Proteomes" id="UP000705508">
    <property type="component" value="Unassembled WGS sequence"/>
</dbReference>
<sequence length="286" mass="31779">MSREKKEKKVYQTPAEKRKNIAFNILAVVLCCLFLFPIYWIVVNSFKIDSEIFAKIPTLWPHEFTLKAYGEQFGALGTTLKNSIIIAVGSLVISMVLSVPAAYGLAKYKIKGGKFFILIFLTTQMLPASLVLTPLFLIFSNLELLNTYLAPILSTATISIPFVVLMLRPSFLSISTELVEAAKIDGCGTLRAFFKIVVPISRPAVITAGCFGFVYAWNDLAYSMTFNTAENMRPMTSAIYTFMNQYGTKWNSIMAYGVLLILPCVIIFVTMQKYIVEGLTSGSVKG</sequence>
<dbReference type="InterPro" id="IPR035906">
    <property type="entry name" value="MetI-like_sf"/>
</dbReference>
<evidence type="ECO:0000313" key="10">
    <source>
        <dbReference type="Proteomes" id="UP000705508"/>
    </source>
</evidence>
<dbReference type="AlphaFoldDB" id="A0A939BEN4"/>
<name>A0A939BEN4_9CLOT</name>
<dbReference type="Pfam" id="PF00528">
    <property type="entry name" value="BPD_transp_1"/>
    <property type="match status" value="1"/>
</dbReference>
<dbReference type="Gene3D" id="1.10.3720.10">
    <property type="entry name" value="MetI-like"/>
    <property type="match status" value="1"/>
</dbReference>
<dbReference type="SUPFAM" id="SSF161098">
    <property type="entry name" value="MetI-like"/>
    <property type="match status" value="1"/>
</dbReference>
<keyword evidence="4 7" id="KW-0812">Transmembrane</keyword>
<keyword evidence="6 7" id="KW-0472">Membrane</keyword>
<feature type="transmembrane region" description="Helical" evidence="7">
    <location>
        <begin position="84"/>
        <end position="103"/>
    </location>
</feature>
<protein>
    <submittedName>
        <fullName evidence="9">Carbohydrate ABC transporter permease</fullName>
    </submittedName>
</protein>
<keyword evidence="5 7" id="KW-1133">Transmembrane helix</keyword>
<evidence type="ECO:0000256" key="7">
    <source>
        <dbReference type="RuleBase" id="RU363032"/>
    </source>
</evidence>
<dbReference type="CDD" id="cd06261">
    <property type="entry name" value="TM_PBP2"/>
    <property type="match status" value="1"/>
</dbReference>
<evidence type="ECO:0000313" key="9">
    <source>
        <dbReference type="EMBL" id="MBM6947272.1"/>
    </source>
</evidence>
<evidence type="ECO:0000256" key="2">
    <source>
        <dbReference type="ARBA" id="ARBA00022448"/>
    </source>
</evidence>
<gene>
    <name evidence="9" type="ORF">H6A20_01160</name>
</gene>
<reference evidence="9" key="1">
    <citation type="submission" date="2020-08" db="EMBL/GenBank/DDBJ databases">
        <authorList>
            <person name="Cejkova D."/>
            <person name="Kubasova T."/>
            <person name="Jahodarova E."/>
            <person name="Rychlik I."/>
        </authorList>
    </citation>
    <scope>NUCLEOTIDE SEQUENCE</scope>
    <source>
        <strain evidence="9">An582</strain>
    </source>
</reference>
<dbReference type="PANTHER" id="PTHR43744:SF8">
    <property type="entry name" value="SN-GLYCEROL-3-PHOSPHATE TRANSPORT SYSTEM PERMEASE PROTEIN UGPE"/>
    <property type="match status" value="1"/>
</dbReference>
<dbReference type="PROSITE" id="PS50928">
    <property type="entry name" value="ABC_TM1"/>
    <property type="match status" value="1"/>
</dbReference>
<proteinExistence type="inferred from homology"/>
<evidence type="ECO:0000256" key="3">
    <source>
        <dbReference type="ARBA" id="ARBA00022475"/>
    </source>
</evidence>
<evidence type="ECO:0000256" key="5">
    <source>
        <dbReference type="ARBA" id="ARBA00022989"/>
    </source>
</evidence>
<feature type="domain" description="ABC transmembrane type-1" evidence="8">
    <location>
        <begin position="80"/>
        <end position="271"/>
    </location>
</feature>
<dbReference type="GO" id="GO:0055085">
    <property type="term" value="P:transmembrane transport"/>
    <property type="evidence" value="ECO:0007669"/>
    <property type="project" value="InterPro"/>
</dbReference>
<evidence type="ECO:0000256" key="6">
    <source>
        <dbReference type="ARBA" id="ARBA00023136"/>
    </source>
</evidence>
<dbReference type="PANTHER" id="PTHR43744">
    <property type="entry name" value="ABC TRANSPORTER PERMEASE PROTEIN MG189-RELATED-RELATED"/>
    <property type="match status" value="1"/>
</dbReference>
<evidence type="ECO:0000256" key="4">
    <source>
        <dbReference type="ARBA" id="ARBA00022692"/>
    </source>
</evidence>
<dbReference type="GO" id="GO:0005886">
    <property type="term" value="C:plasma membrane"/>
    <property type="evidence" value="ECO:0007669"/>
    <property type="project" value="UniProtKB-SubCell"/>
</dbReference>
<dbReference type="EMBL" id="JACJKS010000001">
    <property type="protein sequence ID" value="MBM6947272.1"/>
    <property type="molecule type" value="Genomic_DNA"/>
</dbReference>
<organism evidence="9 10">
    <name type="scientific">Mordavella massiliensis</name>
    <dbReference type="NCBI Taxonomy" id="1871024"/>
    <lineage>
        <taxon>Bacteria</taxon>
        <taxon>Bacillati</taxon>
        <taxon>Bacillota</taxon>
        <taxon>Clostridia</taxon>
        <taxon>Eubacteriales</taxon>
        <taxon>Clostridiaceae</taxon>
        <taxon>Mordavella</taxon>
    </lineage>
</organism>
<feature type="transmembrane region" description="Helical" evidence="7">
    <location>
        <begin position="21"/>
        <end position="42"/>
    </location>
</feature>
<evidence type="ECO:0000256" key="1">
    <source>
        <dbReference type="ARBA" id="ARBA00004651"/>
    </source>
</evidence>
<keyword evidence="2 7" id="KW-0813">Transport</keyword>
<evidence type="ECO:0000259" key="8">
    <source>
        <dbReference type="PROSITE" id="PS50928"/>
    </source>
</evidence>
<comment type="similarity">
    <text evidence="7">Belongs to the binding-protein-dependent transport system permease family.</text>
</comment>